<evidence type="ECO:0000313" key="11">
    <source>
        <dbReference type="Proteomes" id="UP000192639"/>
    </source>
</evidence>
<dbReference type="VEuPathDB" id="MicrosporidiaDB:ECANGB1_1245"/>
<gene>
    <name evidence="10" type="primary">DCA13</name>
    <name evidence="10" type="ORF">ECANGB1_1245</name>
</gene>
<evidence type="ECO:0000256" key="8">
    <source>
        <dbReference type="SAM" id="MobiDB-lite"/>
    </source>
</evidence>
<dbReference type="OrthoDB" id="10249065at2759"/>
<keyword evidence="4" id="KW-0677">Repeat</keyword>
<dbReference type="SMART" id="SM00320">
    <property type="entry name" value="WD40"/>
    <property type="match status" value="3"/>
</dbReference>
<keyword evidence="6" id="KW-0687">Ribonucleoprotein</keyword>
<comment type="subcellular location">
    <subcellularLocation>
        <location evidence="1">Nucleus</location>
        <location evidence="1">Nucleolus</location>
    </subcellularLocation>
</comment>
<dbReference type="EMBL" id="LWDP01000035">
    <property type="protein sequence ID" value="ORD94014.1"/>
    <property type="molecule type" value="Genomic_DNA"/>
</dbReference>
<dbReference type="GO" id="GO:0032040">
    <property type="term" value="C:small-subunit processome"/>
    <property type="evidence" value="ECO:0007669"/>
    <property type="project" value="TreeGrafter"/>
</dbReference>
<proteinExistence type="inferred from homology"/>
<accession>A0A1Y1S6G4</accession>
<evidence type="ECO:0000256" key="5">
    <source>
        <dbReference type="ARBA" id="ARBA00023242"/>
    </source>
</evidence>
<dbReference type="InterPro" id="IPR015943">
    <property type="entry name" value="WD40/YVTN_repeat-like_dom_sf"/>
</dbReference>
<evidence type="ECO:0000256" key="6">
    <source>
        <dbReference type="ARBA" id="ARBA00023274"/>
    </source>
</evidence>
<keyword evidence="11" id="KW-1185">Reference proteome</keyword>
<dbReference type="PANTHER" id="PTHR22851:SF0">
    <property type="entry name" value="DDB1- AND CUL4-ASSOCIATED FACTOR 13"/>
    <property type="match status" value="1"/>
</dbReference>
<dbReference type="AlphaFoldDB" id="A0A1Y1S6G4"/>
<feature type="repeat" description="WD" evidence="7">
    <location>
        <begin position="322"/>
        <end position="363"/>
    </location>
</feature>
<evidence type="ECO:0000256" key="3">
    <source>
        <dbReference type="ARBA" id="ARBA00022574"/>
    </source>
</evidence>
<dbReference type="SUPFAM" id="SSF50978">
    <property type="entry name" value="WD40 repeat-like"/>
    <property type="match status" value="1"/>
</dbReference>
<dbReference type="Proteomes" id="UP000192639">
    <property type="component" value="Unassembled WGS sequence"/>
</dbReference>
<keyword evidence="5" id="KW-0539">Nucleus</keyword>
<reference evidence="10 11" key="1">
    <citation type="journal article" date="2017" name="Environ. Microbiol.">
        <title>Decay of the glycolytic pathway and adaptation to intranuclear parasitism within Enterocytozoonidae microsporidia.</title>
        <authorList>
            <person name="Wiredu Boakye D."/>
            <person name="Jaroenlak P."/>
            <person name="Prachumwat A."/>
            <person name="Williams T.A."/>
            <person name="Bateman K.S."/>
            <person name="Itsathitphaisarn O."/>
            <person name="Sritunyalucksana K."/>
            <person name="Paszkiewicz K.H."/>
            <person name="Moore K.A."/>
            <person name="Stentiford G.D."/>
            <person name="Williams B.A."/>
        </authorList>
    </citation>
    <scope>NUCLEOTIDE SEQUENCE [LARGE SCALE GENOMIC DNA]</scope>
    <source>
        <strain evidence="10 11">GB1</strain>
    </source>
</reference>
<evidence type="ECO:0000256" key="4">
    <source>
        <dbReference type="ARBA" id="ARBA00022737"/>
    </source>
</evidence>
<feature type="region of interest" description="Disordered" evidence="8">
    <location>
        <begin position="1"/>
        <end position="20"/>
    </location>
</feature>
<keyword evidence="3 7" id="KW-0853">WD repeat</keyword>
<comment type="similarity">
    <text evidence="2">Belongs to the WD repeat DCAF13/WDSOF1 family.</text>
</comment>
<comment type="caution">
    <text evidence="10">The sequence shown here is derived from an EMBL/GenBank/DDBJ whole genome shotgun (WGS) entry which is preliminary data.</text>
</comment>
<protein>
    <submittedName>
        <fullName evidence="10">DCA13</fullName>
    </submittedName>
</protein>
<dbReference type="Gene3D" id="2.130.10.10">
    <property type="entry name" value="YVTN repeat-like/Quinoprotein amine dehydrogenase"/>
    <property type="match status" value="1"/>
</dbReference>
<evidence type="ECO:0000256" key="2">
    <source>
        <dbReference type="ARBA" id="ARBA00005649"/>
    </source>
</evidence>
<evidence type="ECO:0000313" key="10">
    <source>
        <dbReference type="EMBL" id="ORD94014.1"/>
    </source>
</evidence>
<dbReference type="Pfam" id="PF00400">
    <property type="entry name" value="WD40"/>
    <property type="match status" value="1"/>
</dbReference>
<evidence type="ECO:0000256" key="7">
    <source>
        <dbReference type="PROSITE-ProRule" id="PRU00221"/>
    </source>
</evidence>
<evidence type="ECO:0000256" key="1">
    <source>
        <dbReference type="ARBA" id="ARBA00004604"/>
    </source>
</evidence>
<organism evidence="10 11">
    <name type="scientific">Enterospora canceri</name>
    <dbReference type="NCBI Taxonomy" id="1081671"/>
    <lineage>
        <taxon>Eukaryota</taxon>
        <taxon>Fungi</taxon>
        <taxon>Fungi incertae sedis</taxon>
        <taxon>Microsporidia</taxon>
        <taxon>Enterocytozoonidae</taxon>
        <taxon>Enterospora</taxon>
    </lineage>
</organism>
<evidence type="ECO:0000259" key="9">
    <source>
        <dbReference type="Pfam" id="PF04158"/>
    </source>
</evidence>
<dbReference type="PROSITE" id="PS50294">
    <property type="entry name" value="WD_REPEATS_REGION"/>
    <property type="match status" value="1"/>
</dbReference>
<dbReference type="InterPro" id="IPR001680">
    <property type="entry name" value="WD40_rpt"/>
</dbReference>
<feature type="domain" description="Sof1-like protein" evidence="9">
    <location>
        <begin position="360"/>
        <end position="406"/>
    </location>
</feature>
<dbReference type="PROSITE" id="PS50082">
    <property type="entry name" value="WD_REPEATS_2"/>
    <property type="match status" value="1"/>
</dbReference>
<dbReference type="GO" id="GO:0000462">
    <property type="term" value="P:maturation of SSU-rRNA from tricistronic rRNA transcript (SSU-rRNA, 5.8S rRNA, LSU-rRNA)"/>
    <property type="evidence" value="ECO:0007669"/>
    <property type="project" value="TreeGrafter"/>
</dbReference>
<dbReference type="Pfam" id="PF04158">
    <property type="entry name" value="Sof1"/>
    <property type="match status" value="1"/>
</dbReference>
<dbReference type="InterPro" id="IPR036322">
    <property type="entry name" value="WD40_repeat_dom_sf"/>
</dbReference>
<dbReference type="InterPro" id="IPR051733">
    <property type="entry name" value="WD_repeat_DCAF13/WDSOF1"/>
</dbReference>
<sequence>MPKIPSNYHSKATRAKECQHDATERQYDDGDYYNECRLEKEYVRALNATKMDKMMSKPLVGSHMLHNEGIVKMERSRSKFITASYSNEIIVWDLVKKEALIKLEYLNQINSVGIYENKAVVTQDRSILFTEMNKTNSNDYQSNLYNISTEVLEKPRFEFSKKVTNKFSSKIDQKQTVNHVDIGESKMAVGTTHSSIVCDLIKGINLYEKPGQCNQIQFNHSIGGILGIVGDGAVRIEDTRANSTVYSGKMPVNCIKFNNNKLICGGDKLTVFDMREMGRALREFKTSGPILSVDSTGTRTSCGTADCVIFNFVDEKLADVYYNQRMGLIHGLRYSGCGNYLVSGSDDGSVRVWKADANQRTLKTGRERRSSDGNRALQEKYGSVAEIARIRRHKFTPKEIKRKMNSK</sequence>
<dbReference type="PANTHER" id="PTHR22851">
    <property type="entry name" value="U3 SMALL NUCLEOLAR RNA U3 SNORNA ASSOCIATED PROTEIN"/>
    <property type="match status" value="1"/>
</dbReference>
<name>A0A1Y1S6G4_9MICR</name>
<dbReference type="InterPro" id="IPR007287">
    <property type="entry name" value="Sof1"/>
</dbReference>